<evidence type="ECO:0000256" key="7">
    <source>
        <dbReference type="SAM" id="Phobius"/>
    </source>
</evidence>
<feature type="domain" description="EamA" evidence="8">
    <location>
        <begin position="2"/>
        <end position="69"/>
    </location>
</feature>
<sequence length="130" mass="13100">MFGLGALGTGIAYVWNFQIVTAWGPALASTVTYLVPIVGIALGVIVLGEKLSWNEPVGAVVVVIGILIAGRRRRPAVSGTAVPETTTTAFPTARVAGTDGADTPGTVDVPTAGTPKPLGCGVGERCAAEQ</sequence>
<dbReference type="Proteomes" id="UP000295371">
    <property type="component" value="Unassembled WGS sequence"/>
</dbReference>
<name>A0A4R7J1F6_9ACTN</name>
<dbReference type="Pfam" id="PF00892">
    <property type="entry name" value="EamA"/>
    <property type="match status" value="1"/>
</dbReference>
<accession>A0A4R7J1F6</accession>
<keyword evidence="5 7" id="KW-0472">Membrane</keyword>
<keyword evidence="10" id="KW-1185">Reference proteome</keyword>
<keyword evidence="4 7" id="KW-1133">Transmembrane helix</keyword>
<gene>
    <name evidence="9" type="ORF">CLV29_2348</name>
</gene>
<feature type="transmembrane region" description="Helical" evidence="7">
    <location>
        <begin position="26"/>
        <end position="47"/>
    </location>
</feature>
<evidence type="ECO:0000256" key="1">
    <source>
        <dbReference type="ARBA" id="ARBA00004141"/>
    </source>
</evidence>
<evidence type="ECO:0000256" key="4">
    <source>
        <dbReference type="ARBA" id="ARBA00022989"/>
    </source>
</evidence>
<evidence type="ECO:0000256" key="3">
    <source>
        <dbReference type="ARBA" id="ARBA00022692"/>
    </source>
</evidence>
<dbReference type="AlphaFoldDB" id="A0A4R7J1F6"/>
<comment type="similarity">
    <text evidence="2">Belongs to the EamA transporter family.</text>
</comment>
<keyword evidence="3 7" id="KW-0812">Transmembrane</keyword>
<comment type="caution">
    <text evidence="9">The sequence shown here is derived from an EMBL/GenBank/DDBJ whole genome shotgun (WGS) entry which is preliminary data.</text>
</comment>
<proteinExistence type="inferred from homology"/>
<dbReference type="InterPro" id="IPR000620">
    <property type="entry name" value="EamA_dom"/>
</dbReference>
<evidence type="ECO:0000313" key="10">
    <source>
        <dbReference type="Proteomes" id="UP000295371"/>
    </source>
</evidence>
<dbReference type="InterPro" id="IPR037185">
    <property type="entry name" value="EmrE-like"/>
</dbReference>
<protein>
    <submittedName>
        <fullName evidence="9">EamA-like transporter family protein</fullName>
    </submittedName>
</protein>
<comment type="subcellular location">
    <subcellularLocation>
        <location evidence="1">Membrane</location>
        <topology evidence="1">Multi-pass membrane protein</topology>
    </subcellularLocation>
</comment>
<feature type="transmembrane region" description="Helical" evidence="7">
    <location>
        <begin position="53"/>
        <end position="70"/>
    </location>
</feature>
<dbReference type="InterPro" id="IPR050638">
    <property type="entry name" value="AA-Vitamin_Transporters"/>
</dbReference>
<organism evidence="9 10">
    <name type="scientific">Naumannella halotolerans</name>
    <dbReference type="NCBI Taxonomy" id="993414"/>
    <lineage>
        <taxon>Bacteria</taxon>
        <taxon>Bacillati</taxon>
        <taxon>Actinomycetota</taxon>
        <taxon>Actinomycetes</taxon>
        <taxon>Propionibacteriales</taxon>
        <taxon>Propionibacteriaceae</taxon>
        <taxon>Naumannella</taxon>
    </lineage>
</organism>
<dbReference type="PANTHER" id="PTHR32322:SF9">
    <property type="entry name" value="AMINO-ACID METABOLITE EFFLUX PUMP-RELATED"/>
    <property type="match status" value="1"/>
</dbReference>
<evidence type="ECO:0000313" key="9">
    <source>
        <dbReference type="EMBL" id="TDT30940.1"/>
    </source>
</evidence>
<dbReference type="GO" id="GO:0016020">
    <property type="term" value="C:membrane"/>
    <property type="evidence" value="ECO:0007669"/>
    <property type="project" value="UniProtKB-SubCell"/>
</dbReference>
<evidence type="ECO:0000256" key="5">
    <source>
        <dbReference type="ARBA" id="ARBA00023136"/>
    </source>
</evidence>
<dbReference type="SUPFAM" id="SSF103481">
    <property type="entry name" value="Multidrug resistance efflux transporter EmrE"/>
    <property type="match status" value="1"/>
</dbReference>
<dbReference type="PANTHER" id="PTHR32322">
    <property type="entry name" value="INNER MEMBRANE TRANSPORTER"/>
    <property type="match status" value="1"/>
</dbReference>
<evidence type="ECO:0000259" key="8">
    <source>
        <dbReference type="Pfam" id="PF00892"/>
    </source>
</evidence>
<evidence type="ECO:0000256" key="2">
    <source>
        <dbReference type="ARBA" id="ARBA00007362"/>
    </source>
</evidence>
<dbReference type="EMBL" id="SOAW01000002">
    <property type="protein sequence ID" value="TDT30940.1"/>
    <property type="molecule type" value="Genomic_DNA"/>
</dbReference>
<evidence type="ECO:0000256" key="6">
    <source>
        <dbReference type="SAM" id="MobiDB-lite"/>
    </source>
</evidence>
<reference evidence="9 10" key="1">
    <citation type="submission" date="2019-03" db="EMBL/GenBank/DDBJ databases">
        <title>Genomic Encyclopedia of Archaeal and Bacterial Type Strains, Phase II (KMG-II): from individual species to whole genera.</title>
        <authorList>
            <person name="Goeker M."/>
        </authorList>
    </citation>
    <scope>NUCLEOTIDE SEQUENCE [LARGE SCALE GENOMIC DNA]</scope>
    <source>
        <strain evidence="9 10">DSM 24323</strain>
    </source>
</reference>
<feature type="region of interest" description="Disordered" evidence="6">
    <location>
        <begin position="78"/>
        <end position="112"/>
    </location>
</feature>
<dbReference type="RefSeq" id="WP_208292932.1">
    <property type="nucleotide sequence ID" value="NZ_SOAW01000002.1"/>
</dbReference>